<feature type="transmembrane region" description="Helical" evidence="1">
    <location>
        <begin position="27"/>
        <end position="48"/>
    </location>
</feature>
<reference evidence="3 4" key="1">
    <citation type="submission" date="2020-10" db="EMBL/GenBank/DDBJ databases">
        <title>Sequencing the genomes of 1000 actinobacteria strains.</title>
        <authorList>
            <person name="Klenk H.-P."/>
        </authorList>
    </citation>
    <scope>NUCLEOTIDE SEQUENCE [LARGE SCALE GENOMIC DNA]</scope>
    <source>
        <strain evidence="3 4">DSM 43748</strain>
    </source>
</reference>
<feature type="transmembrane region" description="Helical" evidence="1">
    <location>
        <begin position="367"/>
        <end position="390"/>
    </location>
</feature>
<organism evidence="3 4">
    <name type="scientific">Nonomuraea africana</name>
    <dbReference type="NCBI Taxonomy" id="46171"/>
    <lineage>
        <taxon>Bacteria</taxon>
        <taxon>Bacillati</taxon>
        <taxon>Actinomycetota</taxon>
        <taxon>Actinomycetes</taxon>
        <taxon>Streptosporangiales</taxon>
        <taxon>Streptosporangiaceae</taxon>
        <taxon>Nonomuraea</taxon>
    </lineage>
</organism>
<keyword evidence="1" id="KW-1133">Transmembrane helix</keyword>
<keyword evidence="1" id="KW-0812">Transmembrane</keyword>
<feature type="domain" description="Arabinofuranosyltransferase AftA N-terminal" evidence="2">
    <location>
        <begin position="28"/>
        <end position="432"/>
    </location>
</feature>
<sequence>MVDLVGASVSAVSPPVRRPRLKANAKLYGATCAVLCWAAMLPLAFFLPKFFDLNPFTVRGAAAPAVAGLIAAAVLSGAALIFRGRRRGIDLVICCGAGVYSAWIAMVLWTSLHGTPFGFAGLVGDMQRMSAMATRYATTSASTDHFVTSLPSEYPPLYHWIIGRSAAVTGIPAWRLLGDAEVITVSLAVLAAFLLWRMLVPSGAALAIAAFGIVAYGEPLKPFAVLAAAVFTPWVIASFVTRSPWRMHWAWSGLIGGGLILLYQGYFMYAGIGLLLIVGVNLWSAASRRRYLSHCAGVLAVALIVSSWFLVPYASVLLAEGGQATAMAWVNTAIADGQFPFLQLTLIGLLQLTGLFGAVWYRLTAFWAAPVIMLVVGAYAYYAVMGIGFLQDGGGRQMHYVVRIASPVLAAAGVLTVAAVARTVARAGGPAFGRPGSGMCALLVVALAAGTAYADRWSPNMRRDWQNRWTYLGGAPNEAVVAHQEPLPSGQYPPYGPEEGRTSRFPVLDISRTVRGWGQERPLTLSYDERLFSYLPWPGYVGVDRTSANSLVRWDDRHAEVRLLAQTRDARAFAARAAATRFGPIDLFVLRRSGSRWTWLDVAFDPGQFDTRFFLVRQDLPHGTVIALRKPELAVKAVP</sequence>
<feature type="transmembrane region" description="Helical" evidence="1">
    <location>
        <begin position="253"/>
        <end position="279"/>
    </location>
</feature>
<evidence type="ECO:0000313" key="3">
    <source>
        <dbReference type="EMBL" id="MBE1565479.1"/>
    </source>
</evidence>
<feature type="transmembrane region" description="Helical" evidence="1">
    <location>
        <begin position="189"/>
        <end position="217"/>
    </location>
</feature>
<name>A0ABR9KTW3_9ACTN</name>
<feature type="transmembrane region" description="Helical" evidence="1">
    <location>
        <begin position="223"/>
        <end position="241"/>
    </location>
</feature>
<dbReference type="Pfam" id="PF12250">
    <property type="entry name" value="AftA_N"/>
    <property type="match status" value="1"/>
</dbReference>
<feature type="transmembrane region" description="Helical" evidence="1">
    <location>
        <begin position="339"/>
        <end position="361"/>
    </location>
</feature>
<dbReference type="InterPro" id="IPR020963">
    <property type="entry name" value="ArabinofuranosylTrfase_AftA_N"/>
</dbReference>
<dbReference type="RefSeq" id="WP_192779678.1">
    <property type="nucleotide sequence ID" value="NZ_BAAASY010000005.1"/>
</dbReference>
<comment type="caution">
    <text evidence="3">The sequence shown here is derived from an EMBL/GenBank/DDBJ whole genome shotgun (WGS) entry which is preliminary data.</text>
</comment>
<evidence type="ECO:0000313" key="4">
    <source>
        <dbReference type="Proteomes" id="UP000661607"/>
    </source>
</evidence>
<dbReference type="Proteomes" id="UP000661607">
    <property type="component" value="Unassembled WGS sequence"/>
</dbReference>
<evidence type="ECO:0000256" key="1">
    <source>
        <dbReference type="SAM" id="Phobius"/>
    </source>
</evidence>
<protein>
    <recommendedName>
        <fullName evidence="2">Arabinofuranosyltransferase AftA N-terminal domain-containing protein</fullName>
    </recommendedName>
</protein>
<gene>
    <name evidence="3" type="ORF">H4W81_008258</name>
</gene>
<feature type="transmembrane region" description="Helical" evidence="1">
    <location>
        <begin position="436"/>
        <end position="454"/>
    </location>
</feature>
<proteinExistence type="predicted"/>
<accession>A0ABR9KTW3</accession>
<keyword evidence="4" id="KW-1185">Reference proteome</keyword>
<feature type="transmembrane region" description="Helical" evidence="1">
    <location>
        <begin position="60"/>
        <end position="82"/>
    </location>
</feature>
<feature type="transmembrane region" description="Helical" evidence="1">
    <location>
        <begin position="402"/>
        <end position="424"/>
    </location>
</feature>
<feature type="transmembrane region" description="Helical" evidence="1">
    <location>
        <begin position="291"/>
        <end position="318"/>
    </location>
</feature>
<evidence type="ECO:0000259" key="2">
    <source>
        <dbReference type="Pfam" id="PF12250"/>
    </source>
</evidence>
<keyword evidence="1" id="KW-0472">Membrane</keyword>
<dbReference type="EMBL" id="JADBEF010000001">
    <property type="protein sequence ID" value="MBE1565479.1"/>
    <property type="molecule type" value="Genomic_DNA"/>
</dbReference>
<feature type="transmembrane region" description="Helical" evidence="1">
    <location>
        <begin position="89"/>
        <end position="109"/>
    </location>
</feature>